<organism evidence="1 2">
    <name type="scientific">Paenibacillus macerans</name>
    <name type="common">Bacillus macerans</name>
    <dbReference type="NCBI Taxonomy" id="44252"/>
    <lineage>
        <taxon>Bacteria</taxon>
        <taxon>Bacillati</taxon>
        <taxon>Bacillota</taxon>
        <taxon>Bacilli</taxon>
        <taxon>Bacillales</taxon>
        <taxon>Paenibacillaceae</taxon>
        <taxon>Paenibacillus</taxon>
    </lineage>
</organism>
<dbReference type="EMBL" id="JMQA01000012">
    <property type="protein sequence ID" value="KFN11161.1"/>
    <property type="molecule type" value="Genomic_DNA"/>
</dbReference>
<comment type="caution">
    <text evidence="1">The sequence shown here is derived from an EMBL/GenBank/DDBJ whole genome shotgun (WGS) entry which is preliminary data.</text>
</comment>
<dbReference type="OrthoDB" id="6987826at2"/>
<name>A0A091A4F9_PAEMA</name>
<dbReference type="RefSeq" id="WP_127463436.1">
    <property type="nucleotide sequence ID" value="NZ_JAKOBR010000080.1"/>
</dbReference>
<dbReference type="AlphaFoldDB" id="A0A091A4F9"/>
<evidence type="ECO:0000313" key="2">
    <source>
        <dbReference type="Proteomes" id="UP000029278"/>
    </source>
</evidence>
<dbReference type="HOGENOM" id="CLU_1174495_0_0_9"/>
<dbReference type="STRING" id="44252.DJ90_2511"/>
<protein>
    <submittedName>
        <fullName evidence="1">Uncharacterized protein</fullName>
    </submittedName>
</protein>
<dbReference type="Proteomes" id="UP000029278">
    <property type="component" value="Unassembled WGS sequence"/>
</dbReference>
<gene>
    <name evidence="1" type="ORF">DJ90_2511</name>
</gene>
<evidence type="ECO:0000313" key="1">
    <source>
        <dbReference type="EMBL" id="KFN11161.1"/>
    </source>
</evidence>
<keyword evidence="2" id="KW-1185">Reference proteome</keyword>
<reference evidence="1 2" key="1">
    <citation type="submission" date="2014-04" db="EMBL/GenBank/DDBJ databases">
        <authorList>
            <person name="Bishop-Lilly K.A."/>
            <person name="Broomall S.M."/>
            <person name="Chain P.S."/>
            <person name="Chertkov O."/>
            <person name="Coyne S.R."/>
            <person name="Daligault H.E."/>
            <person name="Davenport K.W."/>
            <person name="Erkkila T."/>
            <person name="Frey K.G."/>
            <person name="Gibbons H.S."/>
            <person name="Gu W."/>
            <person name="Jaissle J."/>
            <person name="Johnson S.L."/>
            <person name="Koroleva G.I."/>
            <person name="Ladner J.T."/>
            <person name="Lo C.-C."/>
            <person name="Minogue T.D."/>
            <person name="Munk C."/>
            <person name="Palacios G.F."/>
            <person name="Redden C.L."/>
            <person name="Rosenzweig C.N."/>
            <person name="Scholz M.B."/>
            <person name="Teshima H."/>
            <person name="Xu Y."/>
        </authorList>
    </citation>
    <scope>NUCLEOTIDE SEQUENCE [LARGE SCALE GENOMIC DNA]</scope>
    <source>
        <strain evidence="1 2">8244</strain>
    </source>
</reference>
<sequence>MLAKAFSDRSKLFTSSNGMDWYEKAEIPLNIYFITWNGKIYSAFGGGYTFYTKSKTHSKNQFIVDADKKRYAEMIVYSSKDLQNWIMQSANVKSDLRYSFAVNDVPRNNYSYQLEKPVTDGTVTLFDDFGNRLTSKNGTTFTVQNIKKTLDTNYSRSPMLKIGKNYMIFAQYWFSPGGVRSKILTSTDQIHWKTTNLDKSLPNAMSVIQADSKLTGYGDGSNVVISNDGFHWTKIR</sequence>
<dbReference type="PATRIC" id="fig|44252.3.peg.873"/>
<dbReference type="GeneID" id="77012149"/>
<proteinExistence type="predicted"/>
<accession>A0A091A4F9</accession>